<sequence>MAEIDVSGWGEFLVVSLFDSIVRGNRLKISDRIPGETPLVTAGFENYGIADYVDASRVVNQEHSGVTVTVDMFGNVFVRTEPFICDDNILVFKNEQSLRANAFIAATLRATIRTRFNYTDQFRMKSLNGLTVKLPVTPDGEPDWGFMESRIERVQYGVQKRADDLESQIVSSTPMDVSEWGEFVVGELFEIRRGVRQKSQDRSPGGVPYYSASDTNNGVVDHVSNPAFLAENCIVYTIFGDVFYAPGEFTAGDDVSLLHHEKLNEKNGLFVAAALRRNKSKYSFNEKAFSGKISKDVIKLPVADHGEPDWDYMEAYISNVAKKVKQRADVFN</sequence>
<dbReference type="InterPro" id="IPR000055">
    <property type="entry name" value="Restrct_endonuc_typeI_TRD"/>
</dbReference>
<comment type="caution">
    <text evidence="5">The sequence shown here is derived from an EMBL/GenBank/DDBJ whole genome shotgun (WGS) entry which is preliminary data.</text>
</comment>
<dbReference type="SUPFAM" id="SSF116734">
    <property type="entry name" value="DNA methylase specificity domain"/>
    <property type="match status" value="2"/>
</dbReference>
<protein>
    <submittedName>
        <fullName evidence="5">Restriction endonuclease subunit S</fullName>
    </submittedName>
</protein>
<keyword evidence="2" id="KW-0680">Restriction system</keyword>
<keyword evidence="6" id="KW-1185">Reference proteome</keyword>
<keyword evidence="5" id="KW-0255">Endonuclease</keyword>
<keyword evidence="5" id="KW-0378">Hydrolase</keyword>
<comment type="similarity">
    <text evidence="1">Belongs to the type-I restriction system S methylase family.</text>
</comment>
<name>A0ABT2FVC8_9CORY</name>
<evidence type="ECO:0000259" key="4">
    <source>
        <dbReference type="Pfam" id="PF01420"/>
    </source>
</evidence>
<dbReference type="GO" id="GO:0004519">
    <property type="term" value="F:endonuclease activity"/>
    <property type="evidence" value="ECO:0007669"/>
    <property type="project" value="UniProtKB-KW"/>
</dbReference>
<feature type="domain" description="Type I restriction modification DNA specificity" evidence="4">
    <location>
        <begin position="178"/>
        <end position="320"/>
    </location>
</feature>
<dbReference type="Pfam" id="PF01420">
    <property type="entry name" value="Methylase_S"/>
    <property type="match status" value="1"/>
</dbReference>
<organism evidence="5 6">
    <name type="scientific">Corynebacterium lemuris</name>
    <dbReference type="NCBI Taxonomy" id="1859292"/>
    <lineage>
        <taxon>Bacteria</taxon>
        <taxon>Bacillati</taxon>
        <taxon>Actinomycetota</taxon>
        <taxon>Actinomycetes</taxon>
        <taxon>Mycobacteriales</taxon>
        <taxon>Corynebacteriaceae</taxon>
        <taxon>Corynebacterium</taxon>
    </lineage>
</organism>
<proteinExistence type="inferred from homology"/>
<keyword evidence="5" id="KW-0540">Nuclease</keyword>
<keyword evidence="3" id="KW-0238">DNA-binding</keyword>
<reference evidence="5 6" key="1">
    <citation type="submission" date="2022-08" db="EMBL/GenBank/DDBJ databases">
        <title>YIM 101645 draft genome.</title>
        <authorList>
            <person name="Chen X."/>
        </authorList>
    </citation>
    <scope>NUCLEOTIDE SEQUENCE [LARGE SCALE GENOMIC DNA]</scope>
    <source>
        <strain evidence="5 6">YIM 101645</strain>
    </source>
</reference>
<dbReference type="RefSeq" id="WP_259426810.1">
    <property type="nucleotide sequence ID" value="NZ_JANWTC010000002.1"/>
</dbReference>
<evidence type="ECO:0000256" key="3">
    <source>
        <dbReference type="ARBA" id="ARBA00023125"/>
    </source>
</evidence>
<dbReference type="InterPro" id="IPR044946">
    <property type="entry name" value="Restrct_endonuc_typeI_TRD_sf"/>
</dbReference>
<dbReference type="Proteomes" id="UP001205965">
    <property type="component" value="Unassembled WGS sequence"/>
</dbReference>
<accession>A0ABT2FVC8</accession>
<dbReference type="EMBL" id="JANWTC010000002">
    <property type="protein sequence ID" value="MCS5478730.1"/>
    <property type="molecule type" value="Genomic_DNA"/>
</dbReference>
<evidence type="ECO:0000313" key="6">
    <source>
        <dbReference type="Proteomes" id="UP001205965"/>
    </source>
</evidence>
<dbReference type="Gene3D" id="3.90.220.20">
    <property type="entry name" value="DNA methylase specificity domains"/>
    <property type="match status" value="2"/>
</dbReference>
<evidence type="ECO:0000256" key="2">
    <source>
        <dbReference type="ARBA" id="ARBA00022747"/>
    </source>
</evidence>
<gene>
    <name evidence="5" type="ORF">NYP18_03580</name>
</gene>
<evidence type="ECO:0000313" key="5">
    <source>
        <dbReference type="EMBL" id="MCS5478730.1"/>
    </source>
</evidence>
<evidence type="ECO:0000256" key="1">
    <source>
        <dbReference type="ARBA" id="ARBA00010923"/>
    </source>
</evidence>